<proteinExistence type="predicted"/>
<evidence type="ECO:0000313" key="7">
    <source>
        <dbReference type="Proteomes" id="UP000241074"/>
    </source>
</evidence>
<evidence type="ECO:0000256" key="1">
    <source>
        <dbReference type="ARBA" id="ARBA00022617"/>
    </source>
</evidence>
<organism evidence="6 7">
    <name type="scientific">Ahniella affigens</name>
    <dbReference type="NCBI Taxonomy" id="2021234"/>
    <lineage>
        <taxon>Bacteria</taxon>
        <taxon>Pseudomonadati</taxon>
        <taxon>Pseudomonadota</taxon>
        <taxon>Gammaproteobacteria</taxon>
        <taxon>Lysobacterales</taxon>
        <taxon>Rhodanobacteraceae</taxon>
        <taxon>Ahniella</taxon>
    </lineage>
</organism>
<evidence type="ECO:0000259" key="5">
    <source>
        <dbReference type="PROSITE" id="PS51007"/>
    </source>
</evidence>
<sequence>MAGGIAPVRSAPPSQAAIDEAALVARGRYLVQISGCNDCHTPGYLSNNGHVPESEWLKGDAFAWSGPWGTTYASNLRLFFHNMDESSWLQHARRFEARPPMPWFNVRAMNDDDLRAIYHYARALGPAGEPAPVALPPGTEAPVPGMVMRLP</sequence>
<dbReference type="AlphaFoldDB" id="A0A2P1PZ91"/>
<reference evidence="6 7" key="2">
    <citation type="submission" date="2018-03" db="EMBL/GenBank/DDBJ databases">
        <authorList>
            <person name="Keele B.F."/>
        </authorList>
    </citation>
    <scope>NUCLEOTIDE SEQUENCE [LARGE SCALE GENOMIC DNA]</scope>
    <source>
        <strain evidence="6 7">D13</strain>
    </source>
</reference>
<evidence type="ECO:0000256" key="4">
    <source>
        <dbReference type="PROSITE-ProRule" id="PRU00433"/>
    </source>
</evidence>
<keyword evidence="3 4" id="KW-0408">Iron</keyword>
<evidence type="ECO:0000256" key="3">
    <source>
        <dbReference type="ARBA" id="ARBA00023004"/>
    </source>
</evidence>
<dbReference type="EMBL" id="CP027860">
    <property type="protein sequence ID" value="AVQ00158.1"/>
    <property type="molecule type" value="Genomic_DNA"/>
</dbReference>
<keyword evidence="1 4" id="KW-0349">Heme</keyword>
<evidence type="ECO:0000256" key="2">
    <source>
        <dbReference type="ARBA" id="ARBA00022723"/>
    </source>
</evidence>
<reference evidence="6 7" key="1">
    <citation type="submission" date="2018-03" db="EMBL/GenBank/DDBJ databases">
        <title>Ahniella affigens gen. nov., sp. nov., a gammaproteobacterium isolated from sandy soil near a stream.</title>
        <authorList>
            <person name="Ko Y."/>
            <person name="Kim J.-H."/>
        </authorList>
    </citation>
    <scope>NUCLEOTIDE SEQUENCE [LARGE SCALE GENOMIC DNA]</scope>
    <source>
        <strain evidence="6 7">D13</strain>
    </source>
</reference>
<dbReference type="GO" id="GO:0009055">
    <property type="term" value="F:electron transfer activity"/>
    <property type="evidence" value="ECO:0007669"/>
    <property type="project" value="InterPro"/>
</dbReference>
<protein>
    <submittedName>
        <fullName evidence="6">Cytochrome C</fullName>
    </submittedName>
</protein>
<gene>
    <name evidence="6" type="ORF">C7S18_17120</name>
</gene>
<keyword evidence="7" id="KW-1185">Reference proteome</keyword>
<dbReference type="GO" id="GO:0046872">
    <property type="term" value="F:metal ion binding"/>
    <property type="evidence" value="ECO:0007669"/>
    <property type="project" value="UniProtKB-KW"/>
</dbReference>
<dbReference type="GO" id="GO:0020037">
    <property type="term" value="F:heme binding"/>
    <property type="evidence" value="ECO:0007669"/>
    <property type="project" value="InterPro"/>
</dbReference>
<dbReference type="PROSITE" id="PS51007">
    <property type="entry name" value="CYTC"/>
    <property type="match status" value="1"/>
</dbReference>
<dbReference type="KEGG" id="xba:C7S18_17120"/>
<dbReference type="Gene3D" id="1.10.760.10">
    <property type="entry name" value="Cytochrome c-like domain"/>
    <property type="match status" value="1"/>
</dbReference>
<keyword evidence="2 4" id="KW-0479">Metal-binding</keyword>
<dbReference type="OrthoDB" id="9811281at2"/>
<feature type="domain" description="Cytochrome c" evidence="5">
    <location>
        <begin position="22"/>
        <end position="125"/>
    </location>
</feature>
<evidence type="ECO:0000313" key="6">
    <source>
        <dbReference type="EMBL" id="AVQ00158.1"/>
    </source>
</evidence>
<dbReference type="SUPFAM" id="SSF46626">
    <property type="entry name" value="Cytochrome c"/>
    <property type="match status" value="1"/>
</dbReference>
<dbReference type="Proteomes" id="UP000241074">
    <property type="component" value="Chromosome"/>
</dbReference>
<accession>A0A2P1PZ91</accession>
<name>A0A2P1PZ91_9GAMM</name>
<dbReference type="InterPro" id="IPR009056">
    <property type="entry name" value="Cyt_c-like_dom"/>
</dbReference>
<dbReference type="InterPro" id="IPR036909">
    <property type="entry name" value="Cyt_c-like_dom_sf"/>
</dbReference>